<dbReference type="Pfam" id="PF00106">
    <property type="entry name" value="adh_short"/>
    <property type="match status" value="1"/>
</dbReference>
<evidence type="ECO:0000313" key="6">
    <source>
        <dbReference type="Proteomes" id="UP001140076"/>
    </source>
</evidence>
<dbReference type="AlphaFoldDB" id="A0A9X3SHE7"/>
<dbReference type="Proteomes" id="UP001140076">
    <property type="component" value="Unassembled WGS sequence"/>
</dbReference>
<dbReference type="GO" id="GO:0016616">
    <property type="term" value="F:oxidoreductase activity, acting on the CH-OH group of donors, NAD or NADP as acceptor"/>
    <property type="evidence" value="ECO:0007669"/>
    <property type="project" value="InterPro"/>
</dbReference>
<dbReference type="Gene3D" id="3.40.50.720">
    <property type="entry name" value="NAD(P)-binding Rossmann-like Domain"/>
    <property type="match status" value="1"/>
</dbReference>
<dbReference type="RefSeq" id="WP_270072473.1">
    <property type="nucleotide sequence ID" value="NZ_JAJAQC010000018.1"/>
</dbReference>
<evidence type="ECO:0000256" key="2">
    <source>
        <dbReference type="ARBA" id="ARBA00022857"/>
    </source>
</evidence>
<name>A0A9X3SHE7_9ACTN</name>
<comment type="similarity">
    <text evidence="1 4">Belongs to the short-chain dehydrogenases/reductases (SDR) family.</text>
</comment>
<keyword evidence="2" id="KW-0521">NADP</keyword>
<keyword evidence="6" id="KW-1185">Reference proteome</keyword>
<dbReference type="SUPFAM" id="SSF51735">
    <property type="entry name" value="NAD(P)-binding Rossmann-fold domains"/>
    <property type="match status" value="1"/>
</dbReference>
<dbReference type="PANTHER" id="PTHR43963:SF6">
    <property type="entry name" value="CHAIN DEHYDROGENASE FAMILY PROTEIN, PUTATIVE (AFU_ORTHOLOGUE AFUA_3G15350)-RELATED"/>
    <property type="match status" value="1"/>
</dbReference>
<dbReference type="InterPro" id="IPR036291">
    <property type="entry name" value="NAD(P)-bd_dom_sf"/>
</dbReference>
<accession>A0A9X3SHE7</accession>
<evidence type="ECO:0000256" key="4">
    <source>
        <dbReference type="RuleBase" id="RU000363"/>
    </source>
</evidence>
<dbReference type="EMBL" id="JAJAQC010000018">
    <property type="protein sequence ID" value="MDA0565199.1"/>
    <property type="molecule type" value="Genomic_DNA"/>
</dbReference>
<dbReference type="CDD" id="cd05324">
    <property type="entry name" value="carb_red_PTCR-like_SDR_c"/>
    <property type="match status" value="1"/>
</dbReference>
<protein>
    <submittedName>
        <fullName evidence="5">SDR family oxidoreductase</fullName>
    </submittedName>
</protein>
<proteinExistence type="inferred from homology"/>
<dbReference type="InterPro" id="IPR002347">
    <property type="entry name" value="SDR_fam"/>
</dbReference>
<sequence length="234" mass="24792">MSEHRVALVTGANRGIGLEIVRQLAEKGIAAVLGSRSEDAGMEQARKLSEKGLPTSGVQLDVTDTSSVESAVDRVLAQHGRIDVLVNNAGITDGDTHPSDLDLATAQEVIDTNLMGAWRCTQKVLPTMRSTHYGRIVNVTSSLGSLAEMDSDSEPAYRISKAALHALTRVLAAELAGTGILVNAASPGWTRTAMGGPRAPRDVRTAAETPVWLATLPDGGPTGGFYYDREPHPW</sequence>
<evidence type="ECO:0000256" key="1">
    <source>
        <dbReference type="ARBA" id="ARBA00006484"/>
    </source>
</evidence>
<dbReference type="InterPro" id="IPR045313">
    <property type="entry name" value="CBR1-like"/>
</dbReference>
<organism evidence="5 6">
    <name type="scientific">Streptomonospora mangrovi</name>
    <dbReference type="NCBI Taxonomy" id="2883123"/>
    <lineage>
        <taxon>Bacteria</taxon>
        <taxon>Bacillati</taxon>
        <taxon>Actinomycetota</taxon>
        <taxon>Actinomycetes</taxon>
        <taxon>Streptosporangiales</taxon>
        <taxon>Nocardiopsidaceae</taxon>
        <taxon>Streptomonospora</taxon>
    </lineage>
</organism>
<dbReference type="PRINTS" id="PR00081">
    <property type="entry name" value="GDHRDH"/>
</dbReference>
<dbReference type="PANTHER" id="PTHR43963">
    <property type="entry name" value="CARBONYL REDUCTASE 1-RELATED"/>
    <property type="match status" value="1"/>
</dbReference>
<comment type="caution">
    <text evidence="5">The sequence shown here is derived from an EMBL/GenBank/DDBJ whole genome shotgun (WGS) entry which is preliminary data.</text>
</comment>
<evidence type="ECO:0000313" key="5">
    <source>
        <dbReference type="EMBL" id="MDA0565199.1"/>
    </source>
</evidence>
<dbReference type="PRINTS" id="PR00080">
    <property type="entry name" value="SDRFAMILY"/>
</dbReference>
<gene>
    <name evidence="5" type="ORF">LG943_12855</name>
</gene>
<reference evidence="5" key="1">
    <citation type="submission" date="2021-10" db="EMBL/GenBank/DDBJ databases">
        <title>Streptomonospora sp. nov., isolated from mangrove soil.</title>
        <authorList>
            <person name="Chen X."/>
            <person name="Ge X."/>
            <person name="Liu W."/>
        </authorList>
    </citation>
    <scope>NUCLEOTIDE SEQUENCE</scope>
    <source>
        <strain evidence="5">S1-112</strain>
    </source>
</reference>
<keyword evidence="3" id="KW-0560">Oxidoreductase</keyword>
<evidence type="ECO:0000256" key="3">
    <source>
        <dbReference type="ARBA" id="ARBA00023002"/>
    </source>
</evidence>